<evidence type="ECO:0000256" key="4">
    <source>
        <dbReference type="PROSITE-ProRule" id="PRU00027"/>
    </source>
</evidence>
<dbReference type="PANTHER" id="PTHR34396">
    <property type="entry name" value="OS03G0264950 PROTEIN-RELATED"/>
    <property type="match status" value="1"/>
</dbReference>
<evidence type="ECO:0000313" key="9">
    <source>
        <dbReference type="RefSeq" id="XP_031401272.1"/>
    </source>
</evidence>
<dbReference type="RefSeq" id="XP_031401272.1">
    <property type="nucleotide sequence ID" value="XM_031545412.1"/>
</dbReference>
<dbReference type="InterPro" id="IPR036236">
    <property type="entry name" value="Znf_C2H2_sf"/>
</dbReference>
<keyword evidence="3" id="KW-0862">Zinc</keyword>
<evidence type="ECO:0000259" key="7">
    <source>
        <dbReference type="PROSITE" id="PS50808"/>
    </source>
</evidence>
<dbReference type="GO" id="GO:0006357">
    <property type="term" value="P:regulation of transcription by RNA polymerase II"/>
    <property type="evidence" value="ECO:0007669"/>
    <property type="project" value="TreeGrafter"/>
</dbReference>
<evidence type="ECO:0000313" key="8">
    <source>
        <dbReference type="Proteomes" id="UP000515151"/>
    </source>
</evidence>
<proteinExistence type="predicted"/>
<name>A0A6P8DV01_PUNGR</name>
<dbReference type="OrthoDB" id="1607513at2759"/>
<dbReference type="GO" id="GO:0008270">
    <property type="term" value="F:zinc ion binding"/>
    <property type="evidence" value="ECO:0007669"/>
    <property type="project" value="UniProtKB-KW"/>
</dbReference>
<dbReference type="GeneID" id="116211165"/>
<keyword evidence="8" id="KW-1185">Reference proteome</keyword>
<protein>
    <submittedName>
        <fullName evidence="9">Uncharacterized protein LOC116211165 isoform X1</fullName>
    </submittedName>
</protein>
<dbReference type="AlphaFoldDB" id="A0A6P8DV01"/>
<reference evidence="9" key="2">
    <citation type="submission" date="2025-08" db="UniProtKB">
        <authorList>
            <consortium name="RefSeq"/>
        </authorList>
    </citation>
    <scope>IDENTIFICATION</scope>
    <source>
        <tissue evidence="9">Leaf</tissue>
    </source>
</reference>
<dbReference type="GO" id="GO:0005634">
    <property type="term" value="C:nucleus"/>
    <property type="evidence" value="ECO:0007669"/>
    <property type="project" value="TreeGrafter"/>
</dbReference>
<reference evidence="8" key="1">
    <citation type="journal article" date="2020" name="Plant Biotechnol. J.">
        <title>The pomegranate (Punica granatum L.) draft genome dissects genetic divergence between soft- and hard-seeded cultivars.</title>
        <authorList>
            <person name="Luo X."/>
            <person name="Li H."/>
            <person name="Wu Z."/>
            <person name="Yao W."/>
            <person name="Zhao P."/>
            <person name="Cao D."/>
            <person name="Yu H."/>
            <person name="Li K."/>
            <person name="Poudel K."/>
            <person name="Zhao D."/>
            <person name="Zhang F."/>
            <person name="Xia X."/>
            <person name="Chen L."/>
            <person name="Wang Q."/>
            <person name="Jing D."/>
            <person name="Cao S."/>
        </authorList>
    </citation>
    <scope>NUCLEOTIDE SEQUENCE [LARGE SCALE GENOMIC DNA]</scope>
    <source>
        <strain evidence="8">cv. Tunisia</strain>
    </source>
</reference>
<sequence length="265" mass="30161">MDRSTVPPSPVMPDEFFGSIRRTASGKMIDATAGIIPDPDVSPAPFEATTGEKRKREGKFRSRVWLHFTRLEKRPGEREECQCNHCGQFYACSSRCGTTHLNRHIFDGGCPKYKPPPSDSQTPTVHARENFEDILNGIHLRVDQTDSQINSNNKETLEQMEAQVARLKEDNAKLQQEKDALIAQKENLEQLLVTMASETARLTEENTKLKEDCAKLQEEKHKIVTREEFMRLEARVSKLKEDFEKDRRGFPAAAVAALAQIHKNR</sequence>
<dbReference type="InterPro" id="IPR053031">
    <property type="entry name" value="Cuticle_assoc_protein"/>
</dbReference>
<keyword evidence="5" id="KW-0175">Coiled coil</keyword>
<feature type="domain" description="BED-type" evidence="7">
    <location>
        <begin position="59"/>
        <end position="117"/>
    </location>
</feature>
<dbReference type="InterPro" id="IPR003656">
    <property type="entry name" value="Znf_BED"/>
</dbReference>
<organism evidence="8 9">
    <name type="scientific">Punica granatum</name>
    <name type="common">Pomegranate</name>
    <dbReference type="NCBI Taxonomy" id="22663"/>
    <lineage>
        <taxon>Eukaryota</taxon>
        <taxon>Viridiplantae</taxon>
        <taxon>Streptophyta</taxon>
        <taxon>Embryophyta</taxon>
        <taxon>Tracheophyta</taxon>
        <taxon>Spermatophyta</taxon>
        <taxon>Magnoliopsida</taxon>
        <taxon>eudicotyledons</taxon>
        <taxon>Gunneridae</taxon>
        <taxon>Pentapetalae</taxon>
        <taxon>rosids</taxon>
        <taxon>malvids</taxon>
        <taxon>Myrtales</taxon>
        <taxon>Lythraceae</taxon>
        <taxon>Punica</taxon>
    </lineage>
</organism>
<dbReference type="Proteomes" id="UP000515151">
    <property type="component" value="Chromosome 6"/>
</dbReference>
<keyword evidence="1" id="KW-0479">Metal-binding</keyword>
<evidence type="ECO:0000256" key="6">
    <source>
        <dbReference type="SAM" id="MobiDB-lite"/>
    </source>
</evidence>
<evidence type="ECO:0000256" key="3">
    <source>
        <dbReference type="ARBA" id="ARBA00022833"/>
    </source>
</evidence>
<dbReference type="GO" id="GO:1990837">
    <property type="term" value="F:sequence-specific double-stranded DNA binding"/>
    <property type="evidence" value="ECO:0007669"/>
    <property type="project" value="TreeGrafter"/>
</dbReference>
<dbReference type="PROSITE" id="PS50808">
    <property type="entry name" value="ZF_BED"/>
    <property type="match status" value="1"/>
</dbReference>
<feature type="region of interest" description="Disordered" evidence="6">
    <location>
        <begin position="33"/>
        <end position="55"/>
    </location>
</feature>
<dbReference type="PANTHER" id="PTHR34396:SF25">
    <property type="entry name" value="BOUNDARY ELEMENT ASSOCIATED FACTOR"/>
    <property type="match status" value="1"/>
</dbReference>
<dbReference type="SUPFAM" id="SSF57667">
    <property type="entry name" value="beta-beta-alpha zinc fingers"/>
    <property type="match status" value="1"/>
</dbReference>
<evidence type="ECO:0000256" key="1">
    <source>
        <dbReference type="ARBA" id="ARBA00022723"/>
    </source>
</evidence>
<keyword evidence="2 4" id="KW-0863">Zinc-finger</keyword>
<evidence type="ECO:0000256" key="5">
    <source>
        <dbReference type="SAM" id="Coils"/>
    </source>
</evidence>
<feature type="coiled-coil region" evidence="5">
    <location>
        <begin position="150"/>
        <end position="226"/>
    </location>
</feature>
<accession>A0A6P8DV01</accession>
<evidence type="ECO:0000256" key="2">
    <source>
        <dbReference type="ARBA" id="ARBA00022771"/>
    </source>
</evidence>
<dbReference type="SMART" id="SM00614">
    <property type="entry name" value="ZnF_BED"/>
    <property type="match status" value="1"/>
</dbReference>
<gene>
    <name evidence="9" type="primary">LOC116211165</name>
</gene>
<dbReference type="Gene3D" id="6.10.250.3150">
    <property type="match status" value="1"/>
</dbReference>